<reference evidence="1" key="1">
    <citation type="submission" date="2020-08" db="EMBL/GenBank/DDBJ databases">
        <title>Multicomponent nature underlies the extraordinary mechanical properties of spider dragline silk.</title>
        <authorList>
            <person name="Kono N."/>
            <person name="Nakamura H."/>
            <person name="Mori M."/>
            <person name="Yoshida Y."/>
            <person name="Ohtoshi R."/>
            <person name="Malay A.D."/>
            <person name="Moran D.A.P."/>
            <person name="Tomita M."/>
            <person name="Numata K."/>
            <person name="Arakawa K."/>
        </authorList>
    </citation>
    <scope>NUCLEOTIDE SEQUENCE</scope>
</reference>
<feature type="non-terminal residue" evidence="1">
    <location>
        <position position="114"/>
    </location>
</feature>
<accession>A0A8X6TKM4</accession>
<protein>
    <submittedName>
        <fullName evidence="1">Uncharacterized protein</fullName>
    </submittedName>
</protein>
<proteinExistence type="predicted"/>
<dbReference type="Proteomes" id="UP000887013">
    <property type="component" value="Unassembled WGS sequence"/>
</dbReference>
<name>A0A8X6TKM4_NEPPI</name>
<sequence>MRQFRQRFARQYRDKCCHAGQKRTRLPSIRKTCSRRAEMLWPNGFCILPAEPFCIQQCWEAALPKWYTEMAFALLVPRYCAYFGKTTACQRCGSSTWKCSRHTATMAVLTFLQP</sequence>
<keyword evidence="2" id="KW-1185">Reference proteome</keyword>
<gene>
    <name evidence="1" type="ORF">NPIL_361921</name>
</gene>
<evidence type="ECO:0000313" key="1">
    <source>
        <dbReference type="EMBL" id="GFT25226.1"/>
    </source>
</evidence>
<organism evidence="1 2">
    <name type="scientific">Nephila pilipes</name>
    <name type="common">Giant wood spider</name>
    <name type="synonym">Nephila maculata</name>
    <dbReference type="NCBI Taxonomy" id="299642"/>
    <lineage>
        <taxon>Eukaryota</taxon>
        <taxon>Metazoa</taxon>
        <taxon>Ecdysozoa</taxon>
        <taxon>Arthropoda</taxon>
        <taxon>Chelicerata</taxon>
        <taxon>Arachnida</taxon>
        <taxon>Araneae</taxon>
        <taxon>Araneomorphae</taxon>
        <taxon>Entelegynae</taxon>
        <taxon>Araneoidea</taxon>
        <taxon>Nephilidae</taxon>
        <taxon>Nephila</taxon>
    </lineage>
</organism>
<comment type="caution">
    <text evidence="1">The sequence shown here is derived from an EMBL/GenBank/DDBJ whole genome shotgun (WGS) entry which is preliminary data.</text>
</comment>
<dbReference type="AlphaFoldDB" id="A0A8X6TKM4"/>
<dbReference type="EMBL" id="BMAW01060244">
    <property type="protein sequence ID" value="GFT25226.1"/>
    <property type="molecule type" value="Genomic_DNA"/>
</dbReference>
<evidence type="ECO:0000313" key="2">
    <source>
        <dbReference type="Proteomes" id="UP000887013"/>
    </source>
</evidence>